<evidence type="ECO:0000313" key="2">
    <source>
        <dbReference type="EMBL" id="MDR6809223.1"/>
    </source>
</evidence>
<keyword evidence="3" id="KW-1185">Reference proteome</keyword>
<dbReference type="Proteomes" id="UP001264980">
    <property type="component" value="Unassembled WGS sequence"/>
</dbReference>
<reference evidence="2 3" key="1">
    <citation type="submission" date="2023-07" db="EMBL/GenBank/DDBJ databases">
        <title>Sorghum-associated microbial communities from plants grown in Nebraska, USA.</title>
        <authorList>
            <person name="Schachtman D."/>
        </authorList>
    </citation>
    <scope>NUCLEOTIDE SEQUENCE [LARGE SCALE GENOMIC DNA]</scope>
    <source>
        <strain evidence="2 3">BE57</strain>
    </source>
</reference>
<keyword evidence="1" id="KW-0732">Signal</keyword>
<feature type="signal peptide" evidence="1">
    <location>
        <begin position="1"/>
        <end position="19"/>
    </location>
</feature>
<dbReference type="Gene3D" id="3.20.20.80">
    <property type="entry name" value="Glycosidases"/>
    <property type="match status" value="1"/>
</dbReference>
<accession>A0ABU1R746</accession>
<evidence type="ECO:0000313" key="3">
    <source>
        <dbReference type="Proteomes" id="UP001264980"/>
    </source>
</evidence>
<feature type="chain" id="PRO_5045960437" description="Glycosyltransferase WbsX" evidence="1">
    <location>
        <begin position="20"/>
        <end position="356"/>
    </location>
</feature>
<protein>
    <recommendedName>
        <fullName evidence="4">Glycosyltransferase WbsX</fullName>
    </recommendedName>
</protein>
<dbReference type="RefSeq" id="WP_309992346.1">
    <property type="nucleotide sequence ID" value="NZ_JAVDTI010000008.1"/>
</dbReference>
<dbReference type="InterPro" id="IPR032719">
    <property type="entry name" value="WbsX"/>
</dbReference>
<proteinExistence type="predicted"/>
<dbReference type="PANTHER" id="PTHR41244">
    <property type="entry name" value="RHAMNAN SYNTHESIS F"/>
    <property type="match status" value="1"/>
</dbReference>
<organism evidence="2 3">
    <name type="scientific">Dyadobacter fermentans</name>
    <dbReference type="NCBI Taxonomy" id="94254"/>
    <lineage>
        <taxon>Bacteria</taxon>
        <taxon>Pseudomonadati</taxon>
        <taxon>Bacteroidota</taxon>
        <taxon>Cytophagia</taxon>
        <taxon>Cytophagales</taxon>
        <taxon>Spirosomataceae</taxon>
        <taxon>Dyadobacter</taxon>
    </lineage>
</organism>
<evidence type="ECO:0008006" key="4">
    <source>
        <dbReference type="Google" id="ProtNLM"/>
    </source>
</evidence>
<dbReference type="EMBL" id="JAVDTI010000008">
    <property type="protein sequence ID" value="MDR6809223.1"/>
    <property type="molecule type" value="Genomic_DNA"/>
</dbReference>
<name>A0ABU1R746_9BACT</name>
<gene>
    <name evidence="2" type="ORF">J2W84_006288</name>
</gene>
<dbReference type="Pfam" id="PF14307">
    <property type="entry name" value="Glyco_tran_WbsX"/>
    <property type="match status" value="1"/>
</dbReference>
<sequence length="356" mass="40608">MNIRIFFFLVILSVQLAHAQTYVKLGAYYFDGWTGTFPYHITPLLVDSFPEREPKWGWMTSSQKIVDDQIVAAANAGLSFFSFCWYYSGKETYKHEPLNRALSYYRNSKYKDRLEHCLLVANHKGFEIGPDDWDFVTSEWISNFKDGSYLLVNGKPILIFFSVETLLRKFGSVDSLSKAFINLRQKAVSQGLKGVTLAACIPQNSNDSLIAMAEQSGIDVITGYNFHSAAFGKERKIPIEQLIQAEKGVWQNISSRTNLKYIPTCTLNWDPRPWSNKSNRYDKAPYYAGYSPATVNRSIRECIKWLRQHPNKIVAEKIALVYAWNENGEGAYLTPSKNGTNMLDGVKKALKAQKRN</sequence>
<evidence type="ECO:0000256" key="1">
    <source>
        <dbReference type="SAM" id="SignalP"/>
    </source>
</evidence>
<comment type="caution">
    <text evidence="2">The sequence shown here is derived from an EMBL/GenBank/DDBJ whole genome shotgun (WGS) entry which is preliminary data.</text>
</comment>
<dbReference type="PANTHER" id="PTHR41244:SF1">
    <property type="entry name" value="GLYCOSYLTRANSFERASE"/>
    <property type="match status" value="1"/>
</dbReference>